<dbReference type="Pfam" id="PF00126">
    <property type="entry name" value="HTH_1"/>
    <property type="match status" value="1"/>
</dbReference>
<organism evidence="6 8">
    <name type="scientific">Pectobacterium wasabiae</name>
    <dbReference type="NCBI Taxonomy" id="55208"/>
    <lineage>
        <taxon>Bacteria</taxon>
        <taxon>Pseudomonadati</taxon>
        <taxon>Pseudomonadota</taxon>
        <taxon>Gammaproteobacteria</taxon>
        <taxon>Enterobacterales</taxon>
        <taxon>Pectobacteriaceae</taxon>
        <taxon>Pectobacterium</taxon>
    </lineage>
</organism>
<dbReference type="Gene3D" id="3.40.190.290">
    <property type="match status" value="1"/>
</dbReference>
<comment type="similarity">
    <text evidence="1">Belongs to the LysR transcriptional regulatory family.</text>
</comment>
<accession>A0AAW3ENU9</accession>
<dbReference type="EMBL" id="JQHP01000001">
    <property type="protein sequence ID" value="KFX09382.1"/>
    <property type="molecule type" value="Genomic_DNA"/>
</dbReference>
<dbReference type="EMBL" id="JQOH01000002">
    <property type="protein sequence ID" value="KGA29584.1"/>
    <property type="molecule type" value="Genomic_DNA"/>
</dbReference>
<proteinExistence type="inferred from homology"/>
<evidence type="ECO:0000256" key="2">
    <source>
        <dbReference type="ARBA" id="ARBA00023015"/>
    </source>
</evidence>
<dbReference type="InterPro" id="IPR058163">
    <property type="entry name" value="LysR-type_TF_proteobact-type"/>
</dbReference>
<evidence type="ECO:0000313" key="7">
    <source>
        <dbReference type="EMBL" id="KGA29584.1"/>
    </source>
</evidence>
<protein>
    <submittedName>
        <fullName evidence="6">LysR family transcriptional regulator</fullName>
    </submittedName>
</protein>
<evidence type="ECO:0000256" key="1">
    <source>
        <dbReference type="ARBA" id="ARBA00009437"/>
    </source>
</evidence>
<name>A0AAW3ENU9_9GAMM</name>
<dbReference type="InterPro" id="IPR000847">
    <property type="entry name" value="LysR_HTH_N"/>
</dbReference>
<dbReference type="PROSITE" id="PS50931">
    <property type="entry name" value="HTH_LYSR"/>
    <property type="match status" value="1"/>
</dbReference>
<evidence type="ECO:0000259" key="5">
    <source>
        <dbReference type="PROSITE" id="PS50931"/>
    </source>
</evidence>
<keyword evidence="3" id="KW-0238">DNA-binding</keyword>
<dbReference type="InterPro" id="IPR036388">
    <property type="entry name" value="WH-like_DNA-bd_sf"/>
</dbReference>
<evidence type="ECO:0000256" key="4">
    <source>
        <dbReference type="ARBA" id="ARBA00023163"/>
    </source>
</evidence>
<feature type="domain" description="HTH lysR-type" evidence="5">
    <location>
        <begin position="8"/>
        <end position="65"/>
    </location>
</feature>
<dbReference type="SUPFAM" id="SSF46785">
    <property type="entry name" value="Winged helix' DNA-binding domain"/>
    <property type="match status" value="1"/>
</dbReference>
<dbReference type="GO" id="GO:0006351">
    <property type="term" value="P:DNA-templated transcription"/>
    <property type="evidence" value="ECO:0007669"/>
    <property type="project" value="TreeGrafter"/>
</dbReference>
<dbReference type="Proteomes" id="UP000029436">
    <property type="component" value="Unassembled WGS sequence"/>
</dbReference>
<reference evidence="8 9" key="1">
    <citation type="submission" date="2014-08" db="EMBL/GenBank/DDBJ databases">
        <title>Genome sequences of NCPPB Pectobacterium isolates.</title>
        <authorList>
            <person name="Glover R.H."/>
            <person name="Sapp M."/>
            <person name="Elphinstone J."/>
        </authorList>
    </citation>
    <scope>NUCLEOTIDE SEQUENCE [LARGE SCALE GENOMIC DNA]</scope>
    <source>
        <strain evidence="6 8">NCPPB 3701</strain>
        <strain evidence="7 9">NCPPB3702</strain>
    </source>
</reference>
<dbReference type="Pfam" id="PF03466">
    <property type="entry name" value="LysR_substrate"/>
    <property type="match status" value="1"/>
</dbReference>
<dbReference type="InterPro" id="IPR005119">
    <property type="entry name" value="LysR_subst-bd"/>
</dbReference>
<sequence length="317" mass="35183">MKSHRKNPTFSDLKAFIAIAEQKSFRRAADFTGITRSALSHAIRNLEAQLQIRLLHRTTRSIALTEAGHQLLQRISPHITGLEQALHEVADTQGQVLGTLRINGGEEGISQLIGTFISEYQARYPLVELDLVVDGTFSDIVAEGFDAGIRLADDVPMDMIAVRLSEDIRFLAVASPDYLATHPAPQTPEELAHHHCIRQRLPSGKRFRWEFSQHGQDICLDVPGTLTLNTPAMMIDAAKRGMGIAYVAEVHADAALRHGELLVVLEPWSLSITGLSLYFPANRHMPASLRALVDMIKARYPASEQSLLFQTESRKAR</sequence>
<dbReference type="Gene3D" id="1.10.10.10">
    <property type="entry name" value="Winged helix-like DNA-binding domain superfamily/Winged helix DNA-binding domain"/>
    <property type="match status" value="1"/>
</dbReference>
<evidence type="ECO:0000313" key="8">
    <source>
        <dbReference type="Proteomes" id="UP000029257"/>
    </source>
</evidence>
<dbReference type="GO" id="GO:0003700">
    <property type="term" value="F:DNA-binding transcription factor activity"/>
    <property type="evidence" value="ECO:0007669"/>
    <property type="project" value="InterPro"/>
</dbReference>
<dbReference type="RefSeq" id="WP_005968520.1">
    <property type="nucleotide sequence ID" value="NZ_JQHP01000001.1"/>
</dbReference>
<evidence type="ECO:0000313" key="6">
    <source>
        <dbReference type="EMBL" id="KFX09382.1"/>
    </source>
</evidence>
<evidence type="ECO:0000313" key="9">
    <source>
        <dbReference type="Proteomes" id="UP000029436"/>
    </source>
</evidence>
<dbReference type="InterPro" id="IPR036390">
    <property type="entry name" value="WH_DNA-bd_sf"/>
</dbReference>
<dbReference type="AlphaFoldDB" id="A0AAW3ENU9"/>
<evidence type="ECO:0000256" key="3">
    <source>
        <dbReference type="ARBA" id="ARBA00023125"/>
    </source>
</evidence>
<keyword evidence="2" id="KW-0805">Transcription regulation</keyword>
<dbReference type="GO" id="GO:0043565">
    <property type="term" value="F:sequence-specific DNA binding"/>
    <property type="evidence" value="ECO:0007669"/>
    <property type="project" value="TreeGrafter"/>
</dbReference>
<dbReference type="SUPFAM" id="SSF53850">
    <property type="entry name" value="Periplasmic binding protein-like II"/>
    <property type="match status" value="1"/>
</dbReference>
<dbReference type="PANTHER" id="PTHR30537">
    <property type="entry name" value="HTH-TYPE TRANSCRIPTIONAL REGULATOR"/>
    <property type="match status" value="1"/>
</dbReference>
<gene>
    <name evidence="6" type="ORF">JV38_00175</name>
    <name evidence="7" type="ORF">KU73_03905</name>
</gene>
<comment type="caution">
    <text evidence="6">The sequence shown here is derived from an EMBL/GenBank/DDBJ whole genome shotgun (WGS) entry which is preliminary data.</text>
</comment>
<keyword evidence="4" id="KW-0804">Transcription</keyword>
<dbReference type="Proteomes" id="UP000029257">
    <property type="component" value="Unassembled WGS sequence"/>
</dbReference>
<dbReference type="PANTHER" id="PTHR30537:SF1">
    <property type="entry name" value="HTH-TYPE TRANSCRIPTIONAL REGULATOR PGRR"/>
    <property type="match status" value="1"/>
</dbReference>
<dbReference type="FunFam" id="1.10.10.10:FF:000001">
    <property type="entry name" value="LysR family transcriptional regulator"/>
    <property type="match status" value="1"/>
</dbReference>
<keyword evidence="9" id="KW-1185">Reference proteome</keyword>